<evidence type="ECO:0000259" key="4">
    <source>
        <dbReference type="Pfam" id="PF00135"/>
    </source>
</evidence>
<evidence type="ECO:0000313" key="5">
    <source>
        <dbReference type="EMBL" id="KAL2288839.1"/>
    </source>
</evidence>
<keyword evidence="2 3" id="KW-0378">Hydrolase</keyword>
<dbReference type="InterPro" id="IPR029058">
    <property type="entry name" value="AB_hydrolase_fold"/>
</dbReference>
<sequence>MTMSLLRRLSKFTTLCLQTFIHHVISSTGAFIYPQSSTIFSGNDSVQVDLGYAIYKGVANASTGLNTFKGIRFAAPPTGFLRWQPPQGPALNRTSVQPAVSYGPICPQSFNAVPGNDFVLGDEDCLYLNVYAPANADNLPVLVWIHGGGYGFYNGQQDMSSIIMTNNNTFIGVSIQYRLGVFGFLSSDEVARRGALNAGLLDQQFALEWIQQHIEKFGGDPSRVTISGLSAGAGSVSK</sequence>
<evidence type="ECO:0000256" key="3">
    <source>
        <dbReference type="RuleBase" id="RU361235"/>
    </source>
</evidence>
<comment type="caution">
    <text evidence="5">The sequence shown here is derived from an EMBL/GenBank/DDBJ whole genome shotgun (WGS) entry which is preliminary data.</text>
</comment>
<dbReference type="InterPro" id="IPR019826">
    <property type="entry name" value="Carboxylesterase_B_AS"/>
</dbReference>
<dbReference type="PROSITE" id="PS00941">
    <property type="entry name" value="CARBOXYLESTERASE_B_2"/>
    <property type="match status" value="1"/>
</dbReference>
<organism evidence="5 6">
    <name type="scientific">Diaporthe vaccinii</name>
    <dbReference type="NCBI Taxonomy" id="105482"/>
    <lineage>
        <taxon>Eukaryota</taxon>
        <taxon>Fungi</taxon>
        <taxon>Dikarya</taxon>
        <taxon>Ascomycota</taxon>
        <taxon>Pezizomycotina</taxon>
        <taxon>Sordariomycetes</taxon>
        <taxon>Sordariomycetidae</taxon>
        <taxon>Diaporthales</taxon>
        <taxon>Diaporthaceae</taxon>
        <taxon>Diaporthe</taxon>
        <taxon>Diaporthe eres species complex</taxon>
    </lineage>
</organism>
<dbReference type="InterPro" id="IPR050309">
    <property type="entry name" value="Type-B_Carboxylest/Lipase"/>
</dbReference>
<protein>
    <recommendedName>
        <fullName evidence="3">Carboxylic ester hydrolase</fullName>
        <ecNumber evidence="3">3.1.1.-</ecNumber>
    </recommendedName>
</protein>
<name>A0ABR4F2C5_9PEZI</name>
<dbReference type="PROSITE" id="PS00122">
    <property type="entry name" value="CARBOXYLESTERASE_B_1"/>
    <property type="match status" value="1"/>
</dbReference>
<dbReference type="InterPro" id="IPR019819">
    <property type="entry name" value="Carboxylesterase_B_CS"/>
</dbReference>
<dbReference type="InterPro" id="IPR002018">
    <property type="entry name" value="CarbesteraseB"/>
</dbReference>
<dbReference type="Proteomes" id="UP001600888">
    <property type="component" value="Unassembled WGS sequence"/>
</dbReference>
<evidence type="ECO:0000256" key="2">
    <source>
        <dbReference type="ARBA" id="ARBA00022801"/>
    </source>
</evidence>
<accession>A0ABR4F2C5</accession>
<dbReference type="Gene3D" id="3.40.50.1820">
    <property type="entry name" value="alpha/beta hydrolase"/>
    <property type="match status" value="1"/>
</dbReference>
<reference evidence="5 6" key="1">
    <citation type="submission" date="2024-03" db="EMBL/GenBank/DDBJ databases">
        <title>A high-quality draft genome sequence of Diaporthe vaccinii, a causative agent of upright dieback and viscid rot disease in cranberry plants.</title>
        <authorList>
            <person name="Sarrasin M."/>
            <person name="Lang B.F."/>
            <person name="Burger G."/>
        </authorList>
    </citation>
    <scope>NUCLEOTIDE SEQUENCE [LARGE SCALE GENOMIC DNA]</scope>
    <source>
        <strain evidence="5 6">IS7</strain>
    </source>
</reference>
<dbReference type="EC" id="3.1.1.-" evidence="3"/>
<feature type="domain" description="Carboxylesterase type B" evidence="4">
    <location>
        <begin position="60"/>
        <end position="237"/>
    </location>
</feature>
<proteinExistence type="inferred from homology"/>
<dbReference type="Pfam" id="PF00135">
    <property type="entry name" value="COesterase"/>
    <property type="match status" value="1"/>
</dbReference>
<dbReference type="PANTHER" id="PTHR11559">
    <property type="entry name" value="CARBOXYLESTERASE"/>
    <property type="match status" value="1"/>
</dbReference>
<evidence type="ECO:0000256" key="1">
    <source>
        <dbReference type="ARBA" id="ARBA00005964"/>
    </source>
</evidence>
<comment type="similarity">
    <text evidence="1 3">Belongs to the type-B carboxylesterase/lipase family.</text>
</comment>
<gene>
    <name evidence="5" type="ORF">FJTKL_03492</name>
</gene>
<keyword evidence="6" id="KW-1185">Reference proteome</keyword>
<dbReference type="SUPFAM" id="SSF53474">
    <property type="entry name" value="alpha/beta-Hydrolases"/>
    <property type="match status" value="1"/>
</dbReference>
<evidence type="ECO:0000313" key="6">
    <source>
        <dbReference type="Proteomes" id="UP001600888"/>
    </source>
</evidence>
<dbReference type="EMBL" id="JBAWTH010000015">
    <property type="protein sequence ID" value="KAL2288839.1"/>
    <property type="molecule type" value="Genomic_DNA"/>
</dbReference>